<dbReference type="EMBL" id="JABAHT010000006">
    <property type="protein sequence ID" value="KAF4670760.1"/>
    <property type="molecule type" value="Genomic_DNA"/>
</dbReference>
<keyword evidence="6" id="KW-1133">Transmembrane helix</keyword>
<dbReference type="GO" id="GO:0006888">
    <property type="term" value="P:endoplasmic reticulum to Golgi vesicle-mediated transport"/>
    <property type="evidence" value="ECO:0007669"/>
    <property type="project" value="InterPro"/>
</dbReference>
<keyword evidence="4" id="KW-0812">Transmembrane</keyword>
<accession>A0A7J6MHT2</accession>
<dbReference type="Pfam" id="PF12352">
    <property type="entry name" value="V-SNARE_C"/>
    <property type="match status" value="1"/>
</dbReference>
<dbReference type="GO" id="GO:0005801">
    <property type="term" value="C:cis-Golgi network"/>
    <property type="evidence" value="ECO:0007669"/>
    <property type="project" value="InterPro"/>
</dbReference>
<keyword evidence="3" id="KW-0813">Transport</keyword>
<evidence type="ECO:0000256" key="5">
    <source>
        <dbReference type="ARBA" id="ARBA00022927"/>
    </source>
</evidence>
<dbReference type="PANTHER" id="PTHR21094:SF2">
    <property type="entry name" value="GOLGI SNAP RECEPTOR COMPLEX MEMBER 1"/>
    <property type="match status" value="1"/>
</dbReference>
<evidence type="ECO:0000256" key="7">
    <source>
        <dbReference type="ARBA" id="ARBA00023034"/>
    </source>
</evidence>
<organism evidence="10 11">
    <name type="scientific">Perkinsus olseni</name>
    <name type="common">Perkinsus atlanticus</name>
    <dbReference type="NCBI Taxonomy" id="32597"/>
    <lineage>
        <taxon>Eukaryota</taxon>
        <taxon>Sar</taxon>
        <taxon>Alveolata</taxon>
        <taxon>Perkinsozoa</taxon>
        <taxon>Perkinsea</taxon>
        <taxon>Perkinsida</taxon>
        <taxon>Perkinsidae</taxon>
        <taxon>Perkinsus</taxon>
    </lineage>
</organism>
<evidence type="ECO:0000256" key="9">
    <source>
        <dbReference type="SAM" id="MobiDB-lite"/>
    </source>
</evidence>
<comment type="similarity">
    <text evidence="2">Belongs to the GOSR1 family.</text>
</comment>
<evidence type="ECO:0000256" key="1">
    <source>
        <dbReference type="ARBA" id="ARBA00004409"/>
    </source>
</evidence>
<reference evidence="10 11" key="1">
    <citation type="submission" date="2020-04" db="EMBL/GenBank/DDBJ databases">
        <title>Perkinsus olseni comparative genomics.</title>
        <authorList>
            <person name="Bogema D.R."/>
        </authorList>
    </citation>
    <scope>NUCLEOTIDE SEQUENCE [LARGE SCALE GENOMIC DNA]</scope>
    <source>
        <strain evidence="10">ATCC PRA-179</strain>
    </source>
</reference>
<dbReference type="GO" id="GO:0006906">
    <property type="term" value="P:vesicle fusion"/>
    <property type="evidence" value="ECO:0007669"/>
    <property type="project" value="TreeGrafter"/>
</dbReference>
<evidence type="ECO:0000256" key="3">
    <source>
        <dbReference type="ARBA" id="ARBA00022448"/>
    </source>
</evidence>
<evidence type="ECO:0000313" key="11">
    <source>
        <dbReference type="Proteomes" id="UP000570595"/>
    </source>
</evidence>
<feature type="region of interest" description="Disordered" evidence="9">
    <location>
        <begin position="427"/>
        <end position="472"/>
    </location>
</feature>
<feature type="compositionally biased region" description="Polar residues" evidence="9">
    <location>
        <begin position="427"/>
        <end position="436"/>
    </location>
</feature>
<keyword evidence="8" id="KW-0472">Membrane</keyword>
<keyword evidence="7" id="KW-0333">Golgi apparatus</keyword>
<evidence type="ECO:0000313" key="10">
    <source>
        <dbReference type="EMBL" id="KAF4670760.1"/>
    </source>
</evidence>
<sequence length="733" mass="80783">MLVSDEVEFRHRPAGSWEDAKVQAREMVRCTDAGISELARIVATIREEGDKQAPYGEAKMKVVANLRVSIGENLVDLESAVRNMSEFASSTAQRAQLQREQGILQDLRQQYKRLSSSVDASLQHARLMGTATGQESESRGGDDDERNLLRERSGIESSIRELDDMYSSAAGTRNKMQQQNSILSKVKGKLLVVGTSHLPSVNDLVKRIQNRQLRGRIILGELARDPGSVLFLVFAFVSPFGMSSSNQIPSAAIRLRRLTQFGAPVALLLEGSSSAGSTAGPEPAEAFRPAPDWPDRHASLCAQPGSVQTKVLASRQMKGCIVTQELREIRFPPPHRAARLCSLAEMSPDYSESSSPAAAPITPLLLTHSPDVAEVSTSSSARSHSDSLVPRSVLPFKKGVITDEEVHSLKIDPRRLRCYLEYGRAASSSRQPSNAQEFPGHGHSLRGPLPPIDPASRKRRRSHVEYPTTHGDAEGVPLIPSAVVSVGPGAIVPATNGYRVLDRPAPLDLRGQSVLLLGMVYANEKRRLCEGQGMRDTLRIVALEEHFRCQVYTVDKTHPERVGYVTGGGPRHVQTNFNDPRRMLSSFQEAWGAEGRKQFHLIALDYFRSPAGWSETNWSRTFFDHTLPALCTEGWMPSNGRLILPNTTWTMDGVLASDDLQACFHVAVLQDPNDNPLWAATRALETDGKLYDMSGHYTNDTERRHLDEAAPFIQLTPIEGMCGSKVKKKKDPE</sequence>
<proteinExistence type="inferred from homology"/>
<dbReference type="GO" id="GO:0048219">
    <property type="term" value="P:inter-Golgi cisterna vesicle-mediated transport"/>
    <property type="evidence" value="ECO:0007669"/>
    <property type="project" value="TreeGrafter"/>
</dbReference>
<evidence type="ECO:0000256" key="2">
    <source>
        <dbReference type="ARBA" id="ARBA00008473"/>
    </source>
</evidence>
<comment type="caution">
    <text evidence="10">The sequence shown here is derived from an EMBL/GenBank/DDBJ whole genome shotgun (WGS) entry which is preliminary data.</text>
</comment>
<comment type="subcellular location">
    <subcellularLocation>
        <location evidence="1">Golgi apparatus membrane</location>
        <topology evidence="1">Single-pass type IV membrane protein</topology>
    </subcellularLocation>
</comment>
<keyword evidence="5" id="KW-0653">Protein transport</keyword>
<dbReference type="OrthoDB" id="422156at2759"/>
<dbReference type="GO" id="GO:0000139">
    <property type="term" value="C:Golgi membrane"/>
    <property type="evidence" value="ECO:0007669"/>
    <property type="project" value="UniProtKB-SubCell"/>
</dbReference>
<protein>
    <submittedName>
        <fullName evidence="10">Uncharacterized protein</fullName>
    </submittedName>
</protein>
<dbReference type="InterPro" id="IPR023601">
    <property type="entry name" value="Golgi_SNAP_su1"/>
</dbReference>
<dbReference type="Proteomes" id="UP000570595">
    <property type="component" value="Unassembled WGS sequence"/>
</dbReference>
<dbReference type="GO" id="GO:0005484">
    <property type="term" value="F:SNAP receptor activity"/>
    <property type="evidence" value="ECO:0007669"/>
    <property type="project" value="TreeGrafter"/>
</dbReference>
<feature type="compositionally biased region" description="Basic and acidic residues" evidence="9">
    <location>
        <begin position="136"/>
        <end position="153"/>
    </location>
</feature>
<name>A0A7J6MHT2_PEROL</name>
<evidence type="ECO:0000256" key="8">
    <source>
        <dbReference type="ARBA" id="ARBA00023136"/>
    </source>
</evidence>
<dbReference type="PANTHER" id="PTHR21094">
    <property type="entry name" value="GOS-28 SNARE- RELATED"/>
    <property type="match status" value="1"/>
</dbReference>
<dbReference type="GO" id="GO:0031201">
    <property type="term" value="C:SNARE complex"/>
    <property type="evidence" value="ECO:0007669"/>
    <property type="project" value="TreeGrafter"/>
</dbReference>
<dbReference type="AlphaFoldDB" id="A0A7J6MHT2"/>
<gene>
    <name evidence="10" type="ORF">FOZ61_008776</name>
</gene>
<evidence type="ECO:0000256" key="6">
    <source>
        <dbReference type="ARBA" id="ARBA00022989"/>
    </source>
</evidence>
<evidence type="ECO:0000256" key="4">
    <source>
        <dbReference type="ARBA" id="ARBA00022692"/>
    </source>
</evidence>
<dbReference type="GO" id="GO:0005797">
    <property type="term" value="C:Golgi medial cisterna"/>
    <property type="evidence" value="ECO:0007669"/>
    <property type="project" value="TreeGrafter"/>
</dbReference>
<dbReference type="GO" id="GO:0015031">
    <property type="term" value="P:protein transport"/>
    <property type="evidence" value="ECO:0007669"/>
    <property type="project" value="UniProtKB-KW"/>
</dbReference>
<feature type="region of interest" description="Disordered" evidence="9">
    <location>
        <begin position="130"/>
        <end position="153"/>
    </location>
</feature>